<accession>A0ABR2LQP9</accession>
<proteinExistence type="predicted"/>
<comment type="caution">
    <text evidence="2">The sequence shown here is derived from an EMBL/GenBank/DDBJ whole genome shotgun (WGS) entry which is preliminary data.</text>
</comment>
<name>A0ABR2LQP9_9ASPA</name>
<keyword evidence="1" id="KW-0812">Transmembrane</keyword>
<gene>
    <name evidence="2" type="primary">AGO1D</name>
    <name evidence="2" type="ORF">KSP40_PGU016763</name>
</gene>
<reference evidence="2 3" key="1">
    <citation type="journal article" date="2022" name="Nat. Plants">
        <title>Genomes of leafy and leafless Platanthera orchids illuminate the evolution of mycoheterotrophy.</title>
        <authorList>
            <person name="Li M.H."/>
            <person name="Liu K.W."/>
            <person name="Li Z."/>
            <person name="Lu H.C."/>
            <person name="Ye Q.L."/>
            <person name="Zhang D."/>
            <person name="Wang J.Y."/>
            <person name="Li Y.F."/>
            <person name="Zhong Z.M."/>
            <person name="Liu X."/>
            <person name="Yu X."/>
            <person name="Liu D.K."/>
            <person name="Tu X.D."/>
            <person name="Liu B."/>
            <person name="Hao Y."/>
            <person name="Liao X.Y."/>
            <person name="Jiang Y.T."/>
            <person name="Sun W.H."/>
            <person name="Chen J."/>
            <person name="Chen Y.Q."/>
            <person name="Ai Y."/>
            <person name="Zhai J.W."/>
            <person name="Wu S.S."/>
            <person name="Zhou Z."/>
            <person name="Hsiao Y.Y."/>
            <person name="Wu W.L."/>
            <person name="Chen Y.Y."/>
            <person name="Lin Y.F."/>
            <person name="Hsu J.L."/>
            <person name="Li C.Y."/>
            <person name="Wang Z.W."/>
            <person name="Zhao X."/>
            <person name="Zhong W.Y."/>
            <person name="Ma X.K."/>
            <person name="Ma L."/>
            <person name="Huang J."/>
            <person name="Chen G.Z."/>
            <person name="Huang M.Z."/>
            <person name="Huang L."/>
            <person name="Peng D.H."/>
            <person name="Luo Y.B."/>
            <person name="Zou S.Q."/>
            <person name="Chen S.P."/>
            <person name="Lan S."/>
            <person name="Tsai W.C."/>
            <person name="Van de Peer Y."/>
            <person name="Liu Z.J."/>
        </authorList>
    </citation>
    <scope>NUCLEOTIDE SEQUENCE [LARGE SCALE GENOMIC DNA]</scope>
    <source>
        <strain evidence="2">Lor288</strain>
    </source>
</reference>
<keyword evidence="3" id="KW-1185">Reference proteome</keyword>
<feature type="transmembrane region" description="Helical" evidence="1">
    <location>
        <begin position="98"/>
        <end position="118"/>
    </location>
</feature>
<dbReference type="Proteomes" id="UP001412067">
    <property type="component" value="Unassembled WGS sequence"/>
</dbReference>
<evidence type="ECO:0000256" key="1">
    <source>
        <dbReference type="SAM" id="Phobius"/>
    </source>
</evidence>
<evidence type="ECO:0000313" key="3">
    <source>
        <dbReference type="Proteomes" id="UP001412067"/>
    </source>
</evidence>
<keyword evidence="1" id="KW-1133">Transmembrane helix</keyword>
<keyword evidence="1" id="KW-0472">Membrane</keyword>
<evidence type="ECO:0000313" key="2">
    <source>
        <dbReference type="EMBL" id="KAK8947494.1"/>
    </source>
</evidence>
<organism evidence="2 3">
    <name type="scientific">Platanthera guangdongensis</name>
    <dbReference type="NCBI Taxonomy" id="2320717"/>
    <lineage>
        <taxon>Eukaryota</taxon>
        <taxon>Viridiplantae</taxon>
        <taxon>Streptophyta</taxon>
        <taxon>Embryophyta</taxon>
        <taxon>Tracheophyta</taxon>
        <taxon>Spermatophyta</taxon>
        <taxon>Magnoliopsida</taxon>
        <taxon>Liliopsida</taxon>
        <taxon>Asparagales</taxon>
        <taxon>Orchidaceae</taxon>
        <taxon>Orchidoideae</taxon>
        <taxon>Orchideae</taxon>
        <taxon>Orchidinae</taxon>
        <taxon>Platanthera</taxon>
    </lineage>
</organism>
<dbReference type="Gene3D" id="3.40.50.2300">
    <property type="match status" value="1"/>
</dbReference>
<protein>
    <submittedName>
        <fullName evidence="2">Protein argonaute 1D</fullName>
    </submittedName>
</protein>
<dbReference type="EMBL" id="JBBWWR010000016">
    <property type="protein sequence ID" value="KAK8947494.1"/>
    <property type="molecule type" value="Genomic_DNA"/>
</dbReference>
<sequence length="119" mass="13561">MVNGGRVNNWYCINFAQHIQDSVALNLHQELAQTCQSSGMEFALDFVIPPIFARPKQVGRALKAHYHSAMSILYKQQKELDLLIVILTDINDSLFGKLLFMFFLIIANLFISSCVIVHY</sequence>